<evidence type="ECO:0000313" key="2">
    <source>
        <dbReference type="Proteomes" id="UP000176101"/>
    </source>
</evidence>
<dbReference type="InterPro" id="IPR036412">
    <property type="entry name" value="HAD-like_sf"/>
</dbReference>
<dbReference type="SFLD" id="SFLDG01129">
    <property type="entry name" value="C1.5:_HAD__Beta-PGM__Phosphata"/>
    <property type="match status" value="1"/>
</dbReference>
<dbReference type="SFLD" id="SFLDS00003">
    <property type="entry name" value="Haloacid_Dehalogenase"/>
    <property type="match status" value="1"/>
</dbReference>
<dbReference type="PANTHER" id="PTHR46649">
    <property type="match status" value="1"/>
</dbReference>
<dbReference type="SUPFAM" id="SSF56784">
    <property type="entry name" value="HAD-like"/>
    <property type="match status" value="1"/>
</dbReference>
<comment type="caution">
    <text evidence="1">The sequence shown here is derived from an EMBL/GenBank/DDBJ whole genome shotgun (WGS) entry which is preliminary data.</text>
</comment>
<dbReference type="GO" id="GO:0016787">
    <property type="term" value="F:hydrolase activity"/>
    <property type="evidence" value="ECO:0007669"/>
    <property type="project" value="UniProtKB-KW"/>
</dbReference>
<dbReference type="Pfam" id="PF00702">
    <property type="entry name" value="Hydrolase"/>
    <property type="match status" value="1"/>
</dbReference>
<accession>A0A1E7JXX1</accession>
<dbReference type="AlphaFoldDB" id="A0A1E7JXX1"/>
<dbReference type="InterPro" id="IPR006439">
    <property type="entry name" value="HAD-SF_hydro_IA"/>
</dbReference>
<sequence length="231" mass="25365">MTIKGVLFDFSGTLLRVEATASWLTAAAEALGVVLSEAEVAAYARRLEEVGALPGGSTPREVPPRLRSVWERRDISPELHRSAYTQLTRQVELPHPGLPAALYERHMLPAAWQPYPDTREVLRSLSERGAPVAVVSNIGWDLRPVFRAHGLDRYVDAYALSYEHGCQKPDAELFRLVCAALDLPPADVLMVGDDRRNDGGAARLGCAVHLVEHLPVPQRTKGLLPVLDRVG</sequence>
<keyword evidence="1" id="KW-0378">Hydrolase</keyword>
<reference evidence="1 2" key="1">
    <citation type="journal article" date="2016" name="Front. Microbiol.">
        <title>Comparative Genomics Analysis of Streptomyces Species Reveals Their Adaptation to the Marine Environment and Their Diversity at the Genomic Level.</title>
        <authorList>
            <person name="Tian X."/>
            <person name="Zhang Z."/>
            <person name="Yang T."/>
            <person name="Chen M."/>
            <person name="Li J."/>
            <person name="Chen F."/>
            <person name="Yang J."/>
            <person name="Li W."/>
            <person name="Zhang B."/>
            <person name="Zhang Z."/>
            <person name="Wu J."/>
            <person name="Zhang C."/>
            <person name="Long L."/>
            <person name="Xiao J."/>
        </authorList>
    </citation>
    <scope>NUCLEOTIDE SEQUENCE [LARGE SCALE GENOMIC DNA]</scope>
    <source>
        <strain evidence="1 2">SCSIO 02100</strain>
    </source>
</reference>
<dbReference type="NCBIfam" id="TIGR01549">
    <property type="entry name" value="HAD-SF-IA-v1"/>
    <property type="match status" value="1"/>
</dbReference>
<dbReference type="InterPro" id="IPR023214">
    <property type="entry name" value="HAD_sf"/>
</dbReference>
<dbReference type="STRING" id="1075402.AN216_19755"/>
<evidence type="ECO:0000313" key="1">
    <source>
        <dbReference type="EMBL" id="OEU96524.1"/>
    </source>
</evidence>
<dbReference type="PATRIC" id="fig|1075402.3.peg.1425"/>
<keyword evidence="2" id="KW-1185">Reference proteome</keyword>
<name>A0A1E7JXX1_9ACTN</name>
<dbReference type="Gene3D" id="3.40.50.1000">
    <property type="entry name" value="HAD superfamily/HAD-like"/>
    <property type="match status" value="1"/>
</dbReference>
<dbReference type="PRINTS" id="PR00413">
    <property type="entry name" value="HADHALOGNASE"/>
</dbReference>
<organism evidence="1 2">
    <name type="scientific">Streptomyces oceani</name>
    <dbReference type="NCBI Taxonomy" id="1075402"/>
    <lineage>
        <taxon>Bacteria</taxon>
        <taxon>Bacillati</taxon>
        <taxon>Actinomycetota</taxon>
        <taxon>Actinomycetes</taxon>
        <taxon>Kitasatosporales</taxon>
        <taxon>Streptomycetaceae</taxon>
        <taxon>Streptomyces</taxon>
    </lineage>
</organism>
<dbReference type="Proteomes" id="UP000176101">
    <property type="component" value="Unassembled WGS sequence"/>
</dbReference>
<dbReference type="RefSeq" id="WP_070198021.1">
    <property type="nucleotide sequence ID" value="NZ_LJGU01000137.1"/>
</dbReference>
<dbReference type="OrthoDB" id="3362560at2"/>
<dbReference type="PANTHER" id="PTHR46649:SF4">
    <property type="entry name" value="HALOACID DEHALOGENASE-LIKE HYDROLASE (HAD) SUPERFAMILY PROTEIN"/>
    <property type="match status" value="1"/>
</dbReference>
<protein>
    <submittedName>
        <fullName evidence="1">Hydrolase</fullName>
    </submittedName>
</protein>
<dbReference type="NCBIfam" id="TIGR01509">
    <property type="entry name" value="HAD-SF-IA-v3"/>
    <property type="match status" value="1"/>
</dbReference>
<dbReference type="EMBL" id="LJGU01000137">
    <property type="protein sequence ID" value="OEU96524.1"/>
    <property type="molecule type" value="Genomic_DNA"/>
</dbReference>
<gene>
    <name evidence="1" type="ORF">AN216_19755</name>
</gene>
<proteinExistence type="predicted"/>